<keyword evidence="4" id="KW-1185">Reference proteome</keyword>
<gene>
    <name evidence="3" type="ORF">PJIAN_348</name>
</gene>
<keyword evidence="1" id="KW-1133">Transmembrane helix</keyword>
<dbReference type="AlphaFoldDB" id="A0A161LE46"/>
<evidence type="ECO:0000256" key="1">
    <source>
        <dbReference type="SAM" id="Phobius"/>
    </source>
</evidence>
<comment type="caution">
    <text evidence="3">The sequence shown here is derived from an EMBL/GenBank/DDBJ whole genome shotgun (WGS) entry which is preliminary data.</text>
</comment>
<accession>A0A161LE46</accession>
<sequence>MQTKAICPINNKKADENVARSNAAFTVLLLVVFQLSTNPFIVLFLLVDFVLRGFELASYSPLVFVSKKVVSVLSLQPKVINAGPKFFAAKIGAVFSLSILVSTLLGLNQLAFVISAVFGVCAFLEAAIGFCLACKIYPYTYKLTHFNISKAIQ</sequence>
<dbReference type="InterPro" id="IPR025508">
    <property type="entry name" value="DUF4395"/>
</dbReference>
<reference evidence="4" key="1">
    <citation type="submission" date="2016-04" db="EMBL/GenBank/DDBJ databases">
        <title>Draft genome sequence of Paludibacter jiangxiensis strain NM7.</title>
        <authorList>
            <person name="Qiu Y."/>
            <person name="Matsuura N."/>
            <person name="Ohashi A."/>
            <person name="Tourlousse M.D."/>
            <person name="Sekiguchi Y."/>
        </authorList>
    </citation>
    <scope>NUCLEOTIDE SEQUENCE [LARGE SCALE GENOMIC DNA]</scope>
    <source>
        <strain evidence="4">NM7</strain>
    </source>
</reference>
<dbReference type="InterPro" id="IPR016942">
    <property type="entry name" value="UCP030042"/>
</dbReference>
<dbReference type="EMBL" id="BDCR01000003">
    <property type="protein sequence ID" value="GAT62745.1"/>
    <property type="molecule type" value="Genomic_DNA"/>
</dbReference>
<reference evidence="4" key="2">
    <citation type="journal article" date="2017" name="Genome Announc.">
        <title>Draft genome sequence of Paludibacter jiangxiensis NM7(T), a propionate-producing fermentative bacterium.</title>
        <authorList>
            <person name="Qiu Y.-L."/>
            <person name="Tourlousse D.M."/>
            <person name="Matsuura N."/>
            <person name="Ohashi A."/>
            <person name="Sekiguchi Y."/>
        </authorList>
    </citation>
    <scope>NUCLEOTIDE SEQUENCE [LARGE SCALE GENOMIC DNA]</scope>
    <source>
        <strain evidence="4">NM7</strain>
    </source>
</reference>
<evidence type="ECO:0000313" key="3">
    <source>
        <dbReference type="EMBL" id="GAT62745.1"/>
    </source>
</evidence>
<protein>
    <recommendedName>
        <fullName evidence="2">DUF4395 domain-containing protein</fullName>
    </recommendedName>
</protein>
<organism evidence="3 4">
    <name type="scientific">Paludibacter jiangxiensis</name>
    <dbReference type="NCBI Taxonomy" id="681398"/>
    <lineage>
        <taxon>Bacteria</taxon>
        <taxon>Pseudomonadati</taxon>
        <taxon>Bacteroidota</taxon>
        <taxon>Bacteroidia</taxon>
        <taxon>Bacteroidales</taxon>
        <taxon>Paludibacteraceae</taxon>
        <taxon>Paludibacter</taxon>
    </lineage>
</organism>
<dbReference type="OrthoDB" id="1261922at2"/>
<evidence type="ECO:0000313" key="4">
    <source>
        <dbReference type="Proteomes" id="UP000076586"/>
    </source>
</evidence>
<dbReference type="Pfam" id="PF14340">
    <property type="entry name" value="DUF4395"/>
    <property type="match status" value="1"/>
</dbReference>
<evidence type="ECO:0000259" key="2">
    <source>
        <dbReference type="Pfam" id="PF14340"/>
    </source>
</evidence>
<keyword evidence="1" id="KW-0812">Transmembrane</keyword>
<feature type="domain" description="DUF4395" evidence="2">
    <location>
        <begin position="15"/>
        <end position="140"/>
    </location>
</feature>
<proteinExistence type="predicted"/>
<name>A0A161LE46_9BACT</name>
<keyword evidence="1" id="KW-0472">Membrane</keyword>
<dbReference type="Proteomes" id="UP000076586">
    <property type="component" value="Unassembled WGS sequence"/>
</dbReference>
<dbReference type="PIRSF" id="PIRSF030042">
    <property type="entry name" value="UCP030042"/>
    <property type="match status" value="1"/>
</dbReference>
<feature type="transmembrane region" description="Helical" evidence="1">
    <location>
        <begin position="21"/>
        <end position="46"/>
    </location>
</feature>
<feature type="transmembrane region" description="Helical" evidence="1">
    <location>
        <begin position="111"/>
        <end position="133"/>
    </location>
</feature>
<dbReference type="STRING" id="681398.PJIAN_348"/>
<dbReference type="RefSeq" id="WP_068703329.1">
    <property type="nucleotide sequence ID" value="NZ_BDCR01000003.1"/>
</dbReference>